<dbReference type="Pfam" id="PF25120">
    <property type="entry name" value="DUF7814"/>
    <property type="match status" value="1"/>
</dbReference>
<evidence type="ECO:0000256" key="1">
    <source>
        <dbReference type="ARBA" id="ARBA00011900"/>
    </source>
</evidence>
<keyword evidence="3" id="KW-0808">Transferase</keyword>
<evidence type="ECO:0000313" key="9">
    <source>
        <dbReference type="EMBL" id="QNO50826.1"/>
    </source>
</evidence>
<dbReference type="InterPro" id="IPR011639">
    <property type="entry name" value="MethylTrfase_TaqI-like_dom"/>
</dbReference>
<evidence type="ECO:0000256" key="4">
    <source>
        <dbReference type="ARBA" id="ARBA00022691"/>
    </source>
</evidence>
<dbReference type="InterPro" id="IPR056716">
    <property type="entry name" value="DUF7814"/>
</dbReference>
<dbReference type="InterPro" id="IPR050953">
    <property type="entry name" value="N4_N6_ade-DNA_methylase"/>
</dbReference>
<comment type="catalytic activity">
    <reaction evidence="5">
        <text>a 2'-deoxyadenosine in DNA + S-adenosyl-L-methionine = an N(6)-methyl-2'-deoxyadenosine in DNA + S-adenosyl-L-homocysteine + H(+)</text>
        <dbReference type="Rhea" id="RHEA:15197"/>
        <dbReference type="Rhea" id="RHEA-COMP:12418"/>
        <dbReference type="Rhea" id="RHEA-COMP:12419"/>
        <dbReference type="ChEBI" id="CHEBI:15378"/>
        <dbReference type="ChEBI" id="CHEBI:57856"/>
        <dbReference type="ChEBI" id="CHEBI:59789"/>
        <dbReference type="ChEBI" id="CHEBI:90615"/>
        <dbReference type="ChEBI" id="CHEBI:90616"/>
        <dbReference type="EC" id="2.1.1.72"/>
    </reaction>
</comment>
<gene>
    <name evidence="9" type="ORF">GLJDJJHM_00031</name>
</gene>
<dbReference type="GO" id="GO:0003676">
    <property type="term" value="F:nucleic acid binding"/>
    <property type="evidence" value="ECO:0007669"/>
    <property type="project" value="InterPro"/>
</dbReference>
<dbReference type="AlphaFoldDB" id="A0A7G9YS42"/>
<feature type="domain" description="Type II methyltransferase M.TaqI-like" evidence="7">
    <location>
        <begin position="478"/>
        <end position="732"/>
    </location>
</feature>
<dbReference type="EMBL" id="MT631452">
    <property type="protein sequence ID" value="QNO50826.1"/>
    <property type="molecule type" value="Genomic_DNA"/>
</dbReference>
<dbReference type="PANTHER" id="PTHR33841:SF1">
    <property type="entry name" value="DNA METHYLTRANSFERASE A"/>
    <property type="match status" value="1"/>
</dbReference>
<evidence type="ECO:0000256" key="2">
    <source>
        <dbReference type="ARBA" id="ARBA00022603"/>
    </source>
</evidence>
<keyword evidence="2" id="KW-0489">Methyltransferase</keyword>
<dbReference type="PRINTS" id="PR00507">
    <property type="entry name" value="N12N6MTFRASE"/>
</dbReference>
<dbReference type="Pfam" id="PF07669">
    <property type="entry name" value="Eco57I"/>
    <property type="match status" value="1"/>
</dbReference>
<dbReference type="GO" id="GO:0009007">
    <property type="term" value="F:site-specific DNA-methyltransferase (adenine-specific) activity"/>
    <property type="evidence" value="ECO:0007669"/>
    <property type="project" value="UniProtKB-EC"/>
</dbReference>
<dbReference type="GO" id="GO:0032259">
    <property type="term" value="P:methylation"/>
    <property type="evidence" value="ECO:0007669"/>
    <property type="project" value="UniProtKB-KW"/>
</dbReference>
<protein>
    <recommendedName>
        <fullName evidence="1">site-specific DNA-methyltransferase (adenine-specific)</fullName>
        <ecNumber evidence="1">2.1.1.72</ecNumber>
    </recommendedName>
</protein>
<reference evidence="9" key="1">
    <citation type="submission" date="2020-06" db="EMBL/GenBank/DDBJ databases">
        <title>Unique genomic features of the anaerobic methanotrophic archaea.</title>
        <authorList>
            <person name="Chadwick G.L."/>
            <person name="Skennerton C.T."/>
            <person name="Laso-Perez R."/>
            <person name="Leu A.O."/>
            <person name="Speth D.R."/>
            <person name="Yu H."/>
            <person name="Morgan-Lang C."/>
            <person name="Hatzenpichler R."/>
            <person name="Goudeau D."/>
            <person name="Malmstrom R."/>
            <person name="Brazelton W.J."/>
            <person name="Woyke T."/>
            <person name="Hallam S.J."/>
            <person name="Tyson G.W."/>
            <person name="Wegener G."/>
            <person name="Boetius A."/>
            <person name="Orphan V."/>
        </authorList>
    </citation>
    <scope>NUCLEOTIDE SEQUENCE</scope>
</reference>
<feature type="coiled-coil region" evidence="6">
    <location>
        <begin position="554"/>
        <end position="596"/>
    </location>
</feature>
<proteinExistence type="predicted"/>
<dbReference type="PANTHER" id="PTHR33841">
    <property type="entry name" value="DNA METHYLTRANSFERASE YEEA-RELATED"/>
    <property type="match status" value="1"/>
</dbReference>
<keyword evidence="6" id="KW-0175">Coiled coil</keyword>
<dbReference type="InterPro" id="IPR002052">
    <property type="entry name" value="DNA_methylase_N6_adenine_CS"/>
</dbReference>
<accession>A0A7G9YS42</accession>
<dbReference type="SUPFAM" id="SSF53335">
    <property type="entry name" value="S-adenosyl-L-methionine-dependent methyltransferases"/>
    <property type="match status" value="1"/>
</dbReference>
<sequence length="759" mass="87872">MNSTNIVDTLLKDIKERLTLDGKNRVFNEGKELRSEFMNEEAEPEAFTREFLIDKIFSAFALEKLSEKKIEDSRGLRSVDYGIKSKERMFLVEAKSLNADLFEKSREGGVNQIKGLFKLAEVKENYDFGVATNGLRWVFIDRTGKIADDLRLEADFAQIKEFLVGKEKVVSPKTEEEISKKFYDWYNALLHGGRYKNHENKQKTVAEDDCLVNNIVGVKDLEEREQIAQVVMNRLIFIKFLQSKGIIGEDILRYLAEIKEDMLTPKLRQLFFGTLDRPVDDRFDIDERFKDIPYLNGSLFVHTEVERKNIDYKVRAEILKEVIAFLDSFKFVHKEQLGNGASIDPKILGYIFERAMTATDRKGTGAYYTPKSITKYISENTIYPCIIEKTNEILKTEKGYKDTELIKDIEELFILPATTLKEIWDKIILKLRVLDNACGSGAFLLAAANILFELNKKINDKIGAENLDTTLKILILVNNLYGVDINPNGIEIAKLRLWLWLADSYEPGYIKPLPNIDYNLRVGNSLIGYVDLGEFKKAKLTLSDYLWDEEKDTLETLLKQRSDLIREYKRAAGEEAKELKGNVQELDVKISNLLNVNLYREFREKKIKISREEFLRLNPFHWGFEFYEAFDLEKPKEERGFDVVIGNPPYGIVFNNIEKAFIEDQYPTFKRNNDIFVAFMQNSIILLKSDGLFSFIVPNTFLTGPYFNRLKEYILNTTKILKLLDFGTKQVFIDPNVFNAIIILQKEKMKSQETITSLS</sequence>
<evidence type="ECO:0000256" key="6">
    <source>
        <dbReference type="SAM" id="Coils"/>
    </source>
</evidence>
<evidence type="ECO:0000259" key="7">
    <source>
        <dbReference type="Pfam" id="PF07669"/>
    </source>
</evidence>
<feature type="domain" description="DUF7814" evidence="8">
    <location>
        <begin position="230"/>
        <end position="313"/>
    </location>
</feature>
<dbReference type="EC" id="2.1.1.72" evidence="1"/>
<evidence type="ECO:0000256" key="3">
    <source>
        <dbReference type="ARBA" id="ARBA00022679"/>
    </source>
</evidence>
<evidence type="ECO:0000256" key="5">
    <source>
        <dbReference type="ARBA" id="ARBA00047942"/>
    </source>
</evidence>
<name>A0A7G9YS42_9EURY</name>
<organism evidence="9">
    <name type="scientific">Candidatus Methanophagaceae archaeon ANME-1 ERB6</name>
    <dbReference type="NCBI Taxonomy" id="2759912"/>
    <lineage>
        <taxon>Archaea</taxon>
        <taxon>Methanobacteriati</taxon>
        <taxon>Methanobacteriota</taxon>
        <taxon>Stenosarchaea group</taxon>
        <taxon>Methanomicrobia</taxon>
        <taxon>Candidatus Methanophagales</taxon>
        <taxon>Candidatus Methanophagaceae</taxon>
    </lineage>
</organism>
<keyword evidence="4" id="KW-0949">S-adenosyl-L-methionine</keyword>
<dbReference type="InterPro" id="IPR029063">
    <property type="entry name" value="SAM-dependent_MTases_sf"/>
</dbReference>
<dbReference type="Gene3D" id="3.40.50.150">
    <property type="entry name" value="Vaccinia Virus protein VP39"/>
    <property type="match status" value="1"/>
</dbReference>
<evidence type="ECO:0000259" key="8">
    <source>
        <dbReference type="Pfam" id="PF25120"/>
    </source>
</evidence>
<dbReference type="GO" id="GO:0006304">
    <property type="term" value="P:DNA modification"/>
    <property type="evidence" value="ECO:0007669"/>
    <property type="project" value="InterPro"/>
</dbReference>
<dbReference type="PROSITE" id="PS00092">
    <property type="entry name" value="N6_MTASE"/>
    <property type="match status" value="1"/>
</dbReference>